<dbReference type="EMBL" id="KR029584">
    <property type="protein sequence ID" value="AKH46544.1"/>
    <property type="molecule type" value="Genomic_DNA"/>
</dbReference>
<reference evidence="2" key="1">
    <citation type="journal article" date="2015" name="Front. Microbiol.">
        <title>Combining genomic sequencing methods to explore viral diversity and reveal potential virus-host interactions.</title>
        <authorList>
            <person name="Chow C.E."/>
            <person name="Winget D.M."/>
            <person name="White R.A.III."/>
            <person name="Hallam S.J."/>
            <person name="Suttle C.A."/>
        </authorList>
    </citation>
    <scope>NUCLEOTIDE SEQUENCE</scope>
    <source>
        <strain evidence="2">Anoxic3_9</strain>
    </source>
</reference>
<reference evidence="2" key="2">
    <citation type="submission" date="2015-03" db="EMBL/GenBank/DDBJ databases">
        <authorList>
            <person name="Chow C.-E.T."/>
            <person name="Winget D.M."/>
            <person name="White R.A.III."/>
            <person name="Hallam S.J."/>
            <person name="Suttle C.A."/>
        </authorList>
    </citation>
    <scope>NUCLEOTIDE SEQUENCE</scope>
    <source>
        <strain evidence="2">Anoxic3_9</strain>
    </source>
</reference>
<feature type="transmembrane region" description="Helical" evidence="1">
    <location>
        <begin position="265"/>
        <end position="282"/>
    </location>
</feature>
<evidence type="ECO:0000256" key="1">
    <source>
        <dbReference type="SAM" id="Phobius"/>
    </source>
</evidence>
<organism evidence="2">
    <name type="scientific">uncultured marine virus</name>
    <dbReference type="NCBI Taxonomy" id="186617"/>
    <lineage>
        <taxon>Viruses</taxon>
        <taxon>environmental samples</taxon>
    </lineage>
</organism>
<feature type="transmembrane region" description="Helical" evidence="1">
    <location>
        <begin position="182"/>
        <end position="199"/>
    </location>
</feature>
<protein>
    <submittedName>
        <fullName evidence="2">Uncharacterized protein</fullName>
    </submittedName>
</protein>
<keyword evidence="1" id="KW-0472">Membrane</keyword>
<sequence length="298" mass="33904">MIFLYVAAFALGHLKNFYFKVIPDIFFKFLAVNLSRFYTNRNVSFFIAVIFPFCKSKPATLFTFCFATNPNICTNRILTIKFQLGRITGSRQLGRITGSRQLGIITGSRQLGIITGSRQLGRITGSRQLGRITGSRQLGIITGSRQLGIITGSRQLGIITGSRQLGIITGSRQLGRITGSRQLGIIFFVWLIVFFAKVYQKIYCRFYKPTKTEFDTYLNFCGGVFGVTILLSINGTDCFNFCKFTFAQVVIIEYIKRVFTKMKSTLTNLCLFFFIGFIFFKLKTLTGHIFVERFETFH</sequence>
<evidence type="ECO:0000313" key="2">
    <source>
        <dbReference type="EMBL" id="AKH46544.1"/>
    </source>
</evidence>
<name>A0A0F7L1T9_9VIRU</name>
<proteinExistence type="predicted"/>
<keyword evidence="1" id="KW-0812">Transmembrane</keyword>
<keyword evidence="1" id="KW-1133">Transmembrane helix</keyword>
<accession>A0A0F7L1T9</accession>